<dbReference type="EMBL" id="JAELUQ010000001">
    <property type="protein sequence ID" value="KAG7422078.1"/>
    <property type="molecule type" value="Genomic_DNA"/>
</dbReference>
<dbReference type="Proteomes" id="UP000694050">
    <property type="component" value="Unassembled WGS sequence"/>
</dbReference>
<evidence type="ECO:0000256" key="1">
    <source>
        <dbReference type="SAM" id="MobiDB-lite"/>
    </source>
</evidence>
<dbReference type="AlphaFoldDB" id="A0A8J5PA70"/>
<feature type="compositionally biased region" description="Acidic residues" evidence="1">
    <location>
        <begin position="62"/>
        <end position="79"/>
    </location>
</feature>
<protein>
    <submittedName>
        <fullName evidence="2">Uncharacterized protein</fullName>
    </submittedName>
</protein>
<reference evidence="2" key="1">
    <citation type="submission" date="2021-04" db="EMBL/GenBank/DDBJ databases">
        <title>First draft genome resource for Brassicaceae pathogens Fusarium oxysporum f. sp. raphani and Fusarium oxysporum f. sp. rapae.</title>
        <authorList>
            <person name="Asai S."/>
        </authorList>
    </citation>
    <scope>NUCLEOTIDE SEQUENCE</scope>
    <source>
        <strain evidence="2">Tf1208</strain>
    </source>
</reference>
<evidence type="ECO:0000313" key="3">
    <source>
        <dbReference type="Proteomes" id="UP000694050"/>
    </source>
</evidence>
<organism evidence="2 3">
    <name type="scientific">Fusarium oxysporum f. sp. rapae</name>
    <dbReference type="NCBI Taxonomy" id="485398"/>
    <lineage>
        <taxon>Eukaryota</taxon>
        <taxon>Fungi</taxon>
        <taxon>Dikarya</taxon>
        <taxon>Ascomycota</taxon>
        <taxon>Pezizomycotina</taxon>
        <taxon>Sordariomycetes</taxon>
        <taxon>Hypocreomycetidae</taxon>
        <taxon>Hypocreales</taxon>
        <taxon>Nectriaceae</taxon>
        <taxon>Fusarium</taxon>
        <taxon>Fusarium oxysporum species complex</taxon>
    </lineage>
</organism>
<feature type="region of interest" description="Disordered" evidence="1">
    <location>
        <begin position="34"/>
        <end position="83"/>
    </location>
</feature>
<gene>
    <name evidence="2" type="ORF">Forpe1208_v000291</name>
</gene>
<proteinExistence type="predicted"/>
<name>A0A8J5PA70_FUSOX</name>
<evidence type="ECO:0000313" key="2">
    <source>
        <dbReference type="EMBL" id="KAG7422078.1"/>
    </source>
</evidence>
<sequence length="166" mass="18374">MWIRYVEQEDVILPDGDYYGVDVGIEWFGFSQPPASPYLHEEDNTTGEPGPFTDGTPHEGDDASDGEILGEETSDDEGSLAEPARVPQYFTVPLRGRLDWVMSSDSSICVLSHHEGSEPNDEMLQVLAEDVKFGRAGPVVGSISSQVGDISELHRYPYQRQDANLR</sequence>
<comment type="caution">
    <text evidence="2">The sequence shown here is derived from an EMBL/GenBank/DDBJ whole genome shotgun (WGS) entry which is preliminary data.</text>
</comment>
<accession>A0A8J5PA70</accession>